<name>A0A919IQK7_9ACTN</name>
<reference evidence="1" key="1">
    <citation type="submission" date="2021-01" db="EMBL/GenBank/DDBJ databases">
        <title>Whole genome shotgun sequence of Actinoplanes cyaneus NBRC 14990.</title>
        <authorList>
            <person name="Komaki H."/>
            <person name="Tamura T."/>
        </authorList>
    </citation>
    <scope>NUCLEOTIDE SEQUENCE</scope>
    <source>
        <strain evidence="1">NBRC 14990</strain>
    </source>
</reference>
<dbReference type="AlphaFoldDB" id="A0A919IQK7"/>
<sequence length="57" mass="5958">MAAALEADAVAHGIGVMRLGTYEATALHPCAWCEGGNCGASPYGRLAFEKMLVSCRE</sequence>
<gene>
    <name evidence="1" type="ORF">Acy02nite_82760</name>
</gene>
<keyword evidence="2" id="KW-1185">Reference proteome</keyword>
<accession>A0A919IQK7</accession>
<dbReference type="Proteomes" id="UP000619479">
    <property type="component" value="Unassembled WGS sequence"/>
</dbReference>
<proteinExistence type="predicted"/>
<evidence type="ECO:0000313" key="1">
    <source>
        <dbReference type="EMBL" id="GID70395.1"/>
    </source>
</evidence>
<organism evidence="1 2">
    <name type="scientific">Actinoplanes cyaneus</name>
    <dbReference type="NCBI Taxonomy" id="52696"/>
    <lineage>
        <taxon>Bacteria</taxon>
        <taxon>Bacillati</taxon>
        <taxon>Actinomycetota</taxon>
        <taxon>Actinomycetes</taxon>
        <taxon>Micromonosporales</taxon>
        <taxon>Micromonosporaceae</taxon>
        <taxon>Actinoplanes</taxon>
    </lineage>
</organism>
<dbReference type="EMBL" id="BOMH01000074">
    <property type="protein sequence ID" value="GID70395.1"/>
    <property type="molecule type" value="Genomic_DNA"/>
</dbReference>
<comment type="caution">
    <text evidence="1">The sequence shown here is derived from an EMBL/GenBank/DDBJ whole genome shotgun (WGS) entry which is preliminary data.</text>
</comment>
<evidence type="ECO:0000313" key="2">
    <source>
        <dbReference type="Proteomes" id="UP000619479"/>
    </source>
</evidence>
<protein>
    <submittedName>
        <fullName evidence="1">Uncharacterized protein</fullName>
    </submittedName>
</protein>